<dbReference type="Proteomes" id="UP000265566">
    <property type="component" value="Chromosome 1"/>
</dbReference>
<dbReference type="InterPro" id="IPR040974">
    <property type="entry name" value="Fn3_PAP"/>
</dbReference>
<accession>A0A396JPH9</accession>
<reference evidence="2" key="1">
    <citation type="journal article" date="2018" name="Nat. Plants">
        <title>Whole-genome landscape of Medicago truncatula symbiotic genes.</title>
        <authorList>
            <person name="Pecrix Y."/>
            <person name="Gamas P."/>
            <person name="Carrere S."/>
        </authorList>
    </citation>
    <scope>NUCLEOTIDE SEQUENCE</scope>
    <source>
        <tissue evidence="2">Leaves</tissue>
    </source>
</reference>
<feature type="domain" description="Purple acid phosphatase Fn3-like" evidence="1">
    <location>
        <begin position="86"/>
        <end position="149"/>
    </location>
</feature>
<evidence type="ECO:0000259" key="1">
    <source>
        <dbReference type="Pfam" id="PF17808"/>
    </source>
</evidence>
<dbReference type="Gramene" id="rna2830">
    <property type="protein sequence ID" value="RHN79114.1"/>
    <property type="gene ID" value="gene2830"/>
</dbReference>
<evidence type="ECO:0000313" key="2">
    <source>
        <dbReference type="EMBL" id="RHN79114.1"/>
    </source>
</evidence>
<dbReference type="EMBL" id="PSQE01000001">
    <property type="protein sequence ID" value="RHN79114.1"/>
    <property type="molecule type" value="Genomic_DNA"/>
</dbReference>
<organism evidence="2">
    <name type="scientific">Medicago truncatula</name>
    <name type="common">Barrel medic</name>
    <name type="synonym">Medicago tribuloides</name>
    <dbReference type="NCBI Taxonomy" id="3880"/>
    <lineage>
        <taxon>Eukaryota</taxon>
        <taxon>Viridiplantae</taxon>
        <taxon>Streptophyta</taxon>
        <taxon>Embryophyta</taxon>
        <taxon>Tracheophyta</taxon>
        <taxon>Spermatophyta</taxon>
        <taxon>Magnoliopsida</taxon>
        <taxon>eudicotyledons</taxon>
        <taxon>Gunneridae</taxon>
        <taxon>Pentapetalae</taxon>
        <taxon>rosids</taxon>
        <taxon>fabids</taxon>
        <taxon>Fabales</taxon>
        <taxon>Fabaceae</taxon>
        <taxon>Papilionoideae</taxon>
        <taxon>50 kb inversion clade</taxon>
        <taxon>NPAAA clade</taxon>
        <taxon>Hologalegina</taxon>
        <taxon>IRL clade</taxon>
        <taxon>Trifolieae</taxon>
        <taxon>Medicago</taxon>
    </lineage>
</organism>
<sequence>MESSNWVLKLKCQILLRVSILLFSFLCPSMSTTFPSSHVDLMVKHTKALHENFTALSDFRLINRRILNDCSILSPYLKLDIHSNSNLSDEEFVTVTVTGVFTPSYGDWVAMISPSNSNVETCLNNLFYYQQTGDTAAILPLLCHYPVKVCVSMHTIRIKIKYFSFILSFSF</sequence>
<proteinExistence type="predicted"/>
<comment type="caution">
    <text evidence="2">The sequence shown here is derived from an EMBL/GenBank/DDBJ whole genome shotgun (WGS) entry which is preliminary data.</text>
</comment>
<protein>
    <recommendedName>
        <fullName evidence="1">Purple acid phosphatase Fn3-like domain-containing protein</fullName>
    </recommendedName>
</protein>
<name>A0A396JPH9_MEDTR</name>
<dbReference type="Pfam" id="PF17808">
    <property type="entry name" value="fn3_PAP"/>
    <property type="match status" value="1"/>
</dbReference>
<gene>
    <name evidence="2" type="ORF">MtrunA17_Chr1g0173501</name>
</gene>
<dbReference type="AlphaFoldDB" id="A0A396JPH9"/>